<evidence type="ECO:0000256" key="1">
    <source>
        <dbReference type="ARBA" id="ARBA00003330"/>
    </source>
</evidence>
<evidence type="ECO:0000256" key="2">
    <source>
        <dbReference type="ARBA" id="ARBA00013017"/>
    </source>
</evidence>
<evidence type="ECO:0000256" key="10">
    <source>
        <dbReference type="ARBA" id="ARBA00042639"/>
    </source>
</evidence>
<comment type="function">
    <text evidence="1">Thiol-specific peroxidase that catalyzes the reduction of hydrogen peroxide and organic hydroperoxides to water and alcohols, respectively. Plays a role in cell protection against oxidative stress by detoxifying peroxides and as sensor of hydrogen peroxide-mediated signaling events.</text>
</comment>
<evidence type="ECO:0000256" key="9">
    <source>
        <dbReference type="ARBA" id="ARBA00038489"/>
    </source>
</evidence>
<keyword evidence="4" id="KW-0049">Antioxidant</keyword>
<accession>A0ABU3T1W8</accession>
<dbReference type="EMBL" id="JAWDIO010000002">
    <property type="protein sequence ID" value="MDU0356250.1"/>
    <property type="molecule type" value="Genomic_DNA"/>
</dbReference>
<keyword evidence="14" id="KW-1185">Reference proteome</keyword>
<keyword evidence="6" id="KW-1015">Disulfide bond</keyword>
<dbReference type="InterPro" id="IPR036249">
    <property type="entry name" value="Thioredoxin-like_sf"/>
</dbReference>
<keyword evidence="7" id="KW-0676">Redox-active center</keyword>
<dbReference type="InterPro" id="IPR013766">
    <property type="entry name" value="Thioredoxin_domain"/>
</dbReference>
<feature type="domain" description="Thioredoxin" evidence="12">
    <location>
        <begin position="43"/>
        <end position="216"/>
    </location>
</feature>
<keyword evidence="3" id="KW-0575">Peroxidase</keyword>
<name>A0ABU3T1W8_9ALTE</name>
<dbReference type="InterPro" id="IPR050924">
    <property type="entry name" value="Peroxiredoxin_BCP/PrxQ"/>
</dbReference>
<dbReference type="CDD" id="cd02970">
    <property type="entry name" value="PRX_like2"/>
    <property type="match status" value="1"/>
</dbReference>
<evidence type="ECO:0000256" key="4">
    <source>
        <dbReference type="ARBA" id="ARBA00022862"/>
    </source>
</evidence>
<dbReference type="PANTHER" id="PTHR42801">
    <property type="entry name" value="THIOREDOXIN-DEPENDENT PEROXIDE REDUCTASE"/>
    <property type="match status" value="1"/>
</dbReference>
<evidence type="ECO:0000256" key="5">
    <source>
        <dbReference type="ARBA" id="ARBA00023002"/>
    </source>
</evidence>
<dbReference type="Gene3D" id="3.40.30.10">
    <property type="entry name" value="Glutaredoxin"/>
    <property type="match status" value="1"/>
</dbReference>
<evidence type="ECO:0000259" key="12">
    <source>
        <dbReference type="PROSITE" id="PS51352"/>
    </source>
</evidence>
<dbReference type="Pfam" id="PF00578">
    <property type="entry name" value="AhpC-TSA"/>
    <property type="match status" value="1"/>
</dbReference>
<gene>
    <name evidence="13" type="ORF">RS130_22310</name>
</gene>
<dbReference type="EC" id="1.11.1.24" evidence="2"/>
<reference evidence="13 14" key="1">
    <citation type="submission" date="2023-10" db="EMBL/GenBank/DDBJ databases">
        <title>Glaciecola aquimarina strain GGW-M5 nov., isolated from a coastal seawater.</title>
        <authorList>
            <person name="Bayburt H."/>
            <person name="Kim J.M."/>
            <person name="Choi B.J."/>
            <person name="Jeon C.O."/>
        </authorList>
    </citation>
    <scope>NUCLEOTIDE SEQUENCE [LARGE SCALE GENOMIC DNA]</scope>
    <source>
        <strain evidence="13 14">KCTC 32108</strain>
    </source>
</reference>
<comment type="similarity">
    <text evidence="9">Belongs to the peroxiredoxin family. BCP/PrxQ subfamily.</text>
</comment>
<comment type="caution">
    <text evidence="13">The sequence shown here is derived from an EMBL/GenBank/DDBJ whole genome shotgun (WGS) entry which is preliminary data.</text>
</comment>
<evidence type="ECO:0000256" key="11">
    <source>
        <dbReference type="ARBA" id="ARBA00049091"/>
    </source>
</evidence>
<dbReference type="Proteomes" id="UP001247805">
    <property type="component" value="Unassembled WGS sequence"/>
</dbReference>
<organism evidence="13 14">
    <name type="scientific">Paraglaciecola aquimarina</name>
    <dbReference type="NCBI Taxonomy" id="1235557"/>
    <lineage>
        <taxon>Bacteria</taxon>
        <taxon>Pseudomonadati</taxon>
        <taxon>Pseudomonadota</taxon>
        <taxon>Gammaproteobacteria</taxon>
        <taxon>Alteromonadales</taxon>
        <taxon>Alteromonadaceae</taxon>
        <taxon>Paraglaciecola</taxon>
    </lineage>
</organism>
<evidence type="ECO:0000313" key="13">
    <source>
        <dbReference type="EMBL" id="MDU0356250.1"/>
    </source>
</evidence>
<dbReference type="RefSeq" id="WP_316027750.1">
    <property type="nucleotide sequence ID" value="NZ_JAWDIO010000002.1"/>
</dbReference>
<evidence type="ECO:0000313" key="14">
    <source>
        <dbReference type="Proteomes" id="UP001247805"/>
    </source>
</evidence>
<evidence type="ECO:0000256" key="8">
    <source>
        <dbReference type="ARBA" id="ARBA00032824"/>
    </source>
</evidence>
<dbReference type="PROSITE" id="PS51352">
    <property type="entry name" value="THIOREDOXIN_2"/>
    <property type="match status" value="1"/>
</dbReference>
<proteinExistence type="inferred from homology"/>
<keyword evidence="5" id="KW-0560">Oxidoreductase</keyword>
<dbReference type="SUPFAM" id="SSF52833">
    <property type="entry name" value="Thioredoxin-like"/>
    <property type="match status" value="1"/>
</dbReference>
<evidence type="ECO:0000256" key="6">
    <source>
        <dbReference type="ARBA" id="ARBA00023157"/>
    </source>
</evidence>
<dbReference type="PANTHER" id="PTHR42801:SF7">
    <property type="entry name" value="SLL1159 PROTEIN"/>
    <property type="match status" value="1"/>
</dbReference>
<evidence type="ECO:0000256" key="3">
    <source>
        <dbReference type="ARBA" id="ARBA00022559"/>
    </source>
</evidence>
<comment type="catalytic activity">
    <reaction evidence="11">
        <text>a hydroperoxide + [thioredoxin]-dithiol = an alcohol + [thioredoxin]-disulfide + H2O</text>
        <dbReference type="Rhea" id="RHEA:62620"/>
        <dbReference type="Rhea" id="RHEA-COMP:10698"/>
        <dbReference type="Rhea" id="RHEA-COMP:10700"/>
        <dbReference type="ChEBI" id="CHEBI:15377"/>
        <dbReference type="ChEBI" id="CHEBI:29950"/>
        <dbReference type="ChEBI" id="CHEBI:30879"/>
        <dbReference type="ChEBI" id="CHEBI:35924"/>
        <dbReference type="ChEBI" id="CHEBI:50058"/>
        <dbReference type="EC" id="1.11.1.24"/>
    </reaction>
</comment>
<dbReference type="InterPro" id="IPR000866">
    <property type="entry name" value="AhpC/TSA"/>
</dbReference>
<protein>
    <recommendedName>
        <fullName evidence="2">thioredoxin-dependent peroxiredoxin</fullName>
        <ecNumber evidence="2">1.11.1.24</ecNumber>
    </recommendedName>
    <alternativeName>
        <fullName evidence="8">Thioredoxin peroxidase</fullName>
    </alternativeName>
    <alternativeName>
        <fullName evidence="10">Thioredoxin-dependent peroxiredoxin Bcp</fullName>
    </alternativeName>
</protein>
<evidence type="ECO:0000256" key="7">
    <source>
        <dbReference type="ARBA" id="ARBA00023284"/>
    </source>
</evidence>
<sequence>MNLKEQLTEVREASARNIPTDKLSVMLAETEILKARELEKYAPKVGDVFPRFALTDQLGNEVSLSEKLSHGPVVLTFYRGGWCPYCNLELRAYQSVLDEIKAQGASLLAITPELPDASLTTAEKNALTFSVLSDPNSKFSKTLGLVFTLADSLKPIYSSFNIELEAHNGKGVFELPLAATYVIDQAGKIVFADVNADYTQRAEPRDVVESLKKICK</sequence>